<name>W6ZLG4_COCMI</name>
<dbReference type="eggNOG" id="ENOG502RAIK">
    <property type="taxonomic scope" value="Eukaryota"/>
</dbReference>
<feature type="region of interest" description="Disordered" evidence="1">
    <location>
        <begin position="289"/>
        <end position="318"/>
    </location>
</feature>
<dbReference type="GeneID" id="19120517"/>
<dbReference type="EMBL" id="KI963942">
    <property type="protein sequence ID" value="EUC48374.1"/>
    <property type="molecule type" value="Genomic_DNA"/>
</dbReference>
<dbReference type="HOGENOM" id="CLU_029473_2_0_1"/>
<proteinExistence type="predicted"/>
<evidence type="ECO:0000313" key="2">
    <source>
        <dbReference type="EMBL" id="EUC48374.1"/>
    </source>
</evidence>
<dbReference type="KEGG" id="bor:COCMIDRAFT_23914"/>
<dbReference type="Proteomes" id="UP000054032">
    <property type="component" value="Unassembled WGS sequence"/>
</dbReference>
<reference evidence="2 3" key="1">
    <citation type="journal article" date="2013" name="PLoS Genet.">
        <title>Comparative genome structure, secondary metabolite, and effector coding capacity across Cochliobolus pathogens.</title>
        <authorList>
            <person name="Condon B.J."/>
            <person name="Leng Y."/>
            <person name="Wu D."/>
            <person name="Bushley K.E."/>
            <person name="Ohm R.A."/>
            <person name="Otillar R."/>
            <person name="Martin J."/>
            <person name="Schackwitz W."/>
            <person name="Grimwood J."/>
            <person name="MohdZainudin N."/>
            <person name="Xue C."/>
            <person name="Wang R."/>
            <person name="Manning V.A."/>
            <person name="Dhillon B."/>
            <person name="Tu Z.J."/>
            <person name="Steffenson B.J."/>
            <person name="Salamov A."/>
            <person name="Sun H."/>
            <person name="Lowry S."/>
            <person name="LaButti K."/>
            <person name="Han J."/>
            <person name="Copeland A."/>
            <person name="Lindquist E."/>
            <person name="Barry K."/>
            <person name="Schmutz J."/>
            <person name="Baker S.E."/>
            <person name="Ciuffetti L.M."/>
            <person name="Grigoriev I.V."/>
            <person name="Zhong S."/>
            <person name="Turgeon B.G."/>
        </authorList>
    </citation>
    <scope>NUCLEOTIDE SEQUENCE [LARGE SCALE GENOMIC DNA]</scope>
    <source>
        <strain evidence="2 3">ATCC 44560</strain>
    </source>
</reference>
<gene>
    <name evidence="2" type="ORF">COCMIDRAFT_23914</name>
</gene>
<evidence type="ECO:0000313" key="3">
    <source>
        <dbReference type="Proteomes" id="UP000054032"/>
    </source>
</evidence>
<sequence length="401" mass="45940">MEALPQELINRTVCFAERDPDKHEYYHTIHQSYKPGKARPQFPRLTILNGAWKEAVESITFRRLNVSNEHDLEDFQANVTGSRREYFSQIIVTVRLPEYPRSRDTSLEILRWTYDAWNENFTEALEDLFKILRKWEDDDWGFQDLCDFYEEESDLDPFHIPEYEDAREPKARRANRIGFARSLRRAPFHHLKSATITFEHEAPLDQRLPVPSLMPCGFCSGPFSTVLHIFSRNLTSLTLSAQVDYTLFWPQEEPATPPSWPNLTTLDITMPMVSPRGKWYFTGPLPPLSSSSSFSPSSSTADGTIDDPASDKQDYSNFRTHPDPLTFKPLLEALSKAALHMPVLLSLMLTVEVECKRGDARITYHAPCEKVDWGDEDQGDKASLAPGGQRFRGLSTGCLPY</sequence>
<protein>
    <submittedName>
        <fullName evidence="2">Uncharacterized protein</fullName>
    </submittedName>
</protein>
<organism evidence="2 3">
    <name type="scientific">Bipolaris oryzae ATCC 44560</name>
    <dbReference type="NCBI Taxonomy" id="930090"/>
    <lineage>
        <taxon>Eukaryota</taxon>
        <taxon>Fungi</taxon>
        <taxon>Dikarya</taxon>
        <taxon>Ascomycota</taxon>
        <taxon>Pezizomycotina</taxon>
        <taxon>Dothideomycetes</taxon>
        <taxon>Pleosporomycetidae</taxon>
        <taxon>Pleosporales</taxon>
        <taxon>Pleosporineae</taxon>
        <taxon>Pleosporaceae</taxon>
        <taxon>Bipolaris</taxon>
    </lineage>
</organism>
<dbReference type="OrthoDB" id="5985073at2759"/>
<dbReference type="AlphaFoldDB" id="W6ZLG4"/>
<accession>W6ZLG4</accession>
<dbReference type="STRING" id="930090.W6ZLG4"/>
<keyword evidence="3" id="KW-1185">Reference proteome</keyword>
<evidence type="ECO:0000256" key="1">
    <source>
        <dbReference type="SAM" id="MobiDB-lite"/>
    </source>
</evidence>
<dbReference type="RefSeq" id="XP_007685130.1">
    <property type="nucleotide sequence ID" value="XM_007686940.1"/>
</dbReference>
<feature type="compositionally biased region" description="Low complexity" evidence="1">
    <location>
        <begin position="289"/>
        <end position="299"/>
    </location>
</feature>